<evidence type="ECO:0000313" key="8">
    <source>
        <dbReference type="EMBL" id="OQP40048.1"/>
    </source>
</evidence>
<evidence type="ECO:0000256" key="2">
    <source>
        <dbReference type="ARBA" id="ARBA00006275"/>
    </source>
</evidence>
<dbReference type="SUPFAM" id="SSF48452">
    <property type="entry name" value="TPR-like"/>
    <property type="match status" value="1"/>
</dbReference>
<evidence type="ECO:0000256" key="4">
    <source>
        <dbReference type="ARBA" id="ARBA00023136"/>
    </source>
</evidence>
<dbReference type="PROSITE" id="PS51257">
    <property type="entry name" value="PROKAR_LIPOPROTEIN"/>
    <property type="match status" value="1"/>
</dbReference>
<keyword evidence="4" id="KW-0472">Membrane</keyword>
<dbReference type="RefSeq" id="WP_081204551.1">
    <property type="nucleotide sequence ID" value="NZ_FOCZ01000003.1"/>
</dbReference>
<dbReference type="GO" id="GO:0009279">
    <property type="term" value="C:cell outer membrane"/>
    <property type="evidence" value="ECO:0007669"/>
    <property type="project" value="UniProtKB-SubCell"/>
</dbReference>
<evidence type="ECO:0000256" key="3">
    <source>
        <dbReference type="ARBA" id="ARBA00022729"/>
    </source>
</evidence>
<dbReference type="InterPro" id="IPR033985">
    <property type="entry name" value="SusD-like_N"/>
</dbReference>
<evidence type="ECO:0000259" key="6">
    <source>
        <dbReference type="Pfam" id="PF07980"/>
    </source>
</evidence>
<gene>
    <name evidence="8" type="ORF">A4H97_17685</name>
</gene>
<dbReference type="AlphaFoldDB" id="A0A1V9E1N8"/>
<dbReference type="Proteomes" id="UP000192610">
    <property type="component" value="Unassembled WGS sequence"/>
</dbReference>
<accession>A0A1V9E1N8</accession>
<keyword evidence="3" id="KW-0732">Signal</keyword>
<dbReference type="Gene3D" id="1.25.40.390">
    <property type="match status" value="1"/>
</dbReference>
<feature type="domain" description="RagB/SusD" evidence="6">
    <location>
        <begin position="319"/>
        <end position="582"/>
    </location>
</feature>
<dbReference type="InterPro" id="IPR011990">
    <property type="entry name" value="TPR-like_helical_dom_sf"/>
</dbReference>
<keyword evidence="9" id="KW-1185">Reference proteome</keyword>
<evidence type="ECO:0000256" key="5">
    <source>
        <dbReference type="ARBA" id="ARBA00023237"/>
    </source>
</evidence>
<evidence type="ECO:0000259" key="7">
    <source>
        <dbReference type="Pfam" id="PF14322"/>
    </source>
</evidence>
<protein>
    <recommendedName>
        <fullName evidence="10">Carbohydrate-binding protein SusD</fullName>
    </recommendedName>
</protein>
<comment type="similarity">
    <text evidence="2">Belongs to the SusD family.</text>
</comment>
<feature type="domain" description="SusD-like N-terminal" evidence="7">
    <location>
        <begin position="105"/>
        <end position="230"/>
    </location>
</feature>
<dbReference type="STRING" id="354355.SAMN05660816_02282"/>
<dbReference type="InterPro" id="IPR012944">
    <property type="entry name" value="SusD_RagB_dom"/>
</dbReference>
<evidence type="ECO:0000256" key="1">
    <source>
        <dbReference type="ARBA" id="ARBA00004442"/>
    </source>
</evidence>
<sequence>MKQLLYIIIVLFLVGSLFSACRKTYESVPLGQQITPDLAFDPRDSLGKQAMTYLLTTYQQAFYNGHNRIGGNYLDAASDDAVASASGIPAVQGIATGAYSATLTNADDMWSRNYTAIRNATVFIVNINRVPMIEKLPNGQPARAAYRSEARFLRAWLYFQLVKRYGGVPLLGDSIRQITDNVQLPRASFGDCINYIVSECDNIKDSLRTAAMVTANTYGRITRGAAMALKAEALLYAASPLFNGGNIEGGNELTGYTGYDLNRWKLAADAAKAIIDEGAYKLMPNFNDVFITQAAPVGNNTEIICWMQVGTPDNKVESSNAPVGYTSAGGNGATSPTQNLVDAFGSDSGYAITDPAAHYNVNDPYAHRDPRLNLTVFHNGSLWLNRQVQTYNGGLDKPGGTVQQTKTSYYLRKFMGAFESVNNTPPSYSGMYHDWVYYRYAGVLLNYAEALNEFSGPSTEVYNVLYALRKRAGILTDAGNTYGVPQGMSQEDMRTFLRNERRVELAFEEQRYWDIRRWKIAGPVYNNAPLRGLDLQLSSSGQLFYNPIPVLTTVFRDPQMYLYPVPYSEVIRNSQMQQNPLW</sequence>
<comment type="subcellular location">
    <subcellularLocation>
        <location evidence="1">Cell outer membrane</location>
    </subcellularLocation>
</comment>
<evidence type="ECO:0008006" key="10">
    <source>
        <dbReference type="Google" id="ProtNLM"/>
    </source>
</evidence>
<dbReference type="EMBL" id="LVXG01000078">
    <property type="protein sequence ID" value="OQP40048.1"/>
    <property type="molecule type" value="Genomic_DNA"/>
</dbReference>
<evidence type="ECO:0000313" key="9">
    <source>
        <dbReference type="Proteomes" id="UP000192610"/>
    </source>
</evidence>
<proteinExistence type="inferred from homology"/>
<organism evidence="8 9">
    <name type="scientific">Niastella yeongjuensis</name>
    <dbReference type="NCBI Taxonomy" id="354355"/>
    <lineage>
        <taxon>Bacteria</taxon>
        <taxon>Pseudomonadati</taxon>
        <taxon>Bacteroidota</taxon>
        <taxon>Chitinophagia</taxon>
        <taxon>Chitinophagales</taxon>
        <taxon>Chitinophagaceae</taxon>
        <taxon>Niastella</taxon>
    </lineage>
</organism>
<keyword evidence="5" id="KW-0998">Cell outer membrane</keyword>
<name>A0A1V9E1N8_9BACT</name>
<dbReference type="Pfam" id="PF07980">
    <property type="entry name" value="SusD_RagB"/>
    <property type="match status" value="1"/>
</dbReference>
<reference evidence="9" key="1">
    <citation type="submission" date="2016-04" db="EMBL/GenBank/DDBJ databases">
        <authorList>
            <person name="Chen L."/>
            <person name="Zhuang W."/>
            <person name="Wang G."/>
        </authorList>
    </citation>
    <scope>NUCLEOTIDE SEQUENCE [LARGE SCALE GENOMIC DNA]</scope>
    <source>
        <strain evidence="9">17621</strain>
    </source>
</reference>
<dbReference type="OrthoDB" id="5694214at2"/>
<dbReference type="Pfam" id="PF14322">
    <property type="entry name" value="SusD-like_3"/>
    <property type="match status" value="1"/>
</dbReference>
<comment type="caution">
    <text evidence="8">The sequence shown here is derived from an EMBL/GenBank/DDBJ whole genome shotgun (WGS) entry which is preliminary data.</text>
</comment>